<feature type="active site" description="Nucleophile" evidence="6">
    <location>
        <position position="396"/>
    </location>
</feature>
<keyword evidence="3 6" id="KW-0808">Transferase</keyword>
<dbReference type="GO" id="GO:0001510">
    <property type="term" value="P:RNA methylation"/>
    <property type="evidence" value="ECO:0007669"/>
    <property type="project" value="InterPro"/>
</dbReference>
<feature type="region of interest" description="Disordered" evidence="7">
    <location>
        <begin position="548"/>
        <end position="571"/>
    </location>
</feature>
<keyword evidence="5 6" id="KW-0694">RNA-binding</keyword>
<feature type="binding site" evidence="6">
    <location>
        <position position="343"/>
    </location>
    <ligand>
        <name>S-adenosyl-L-methionine</name>
        <dbReference type="ChEBI" id="CHEBI:59789"/>
    </ligand>
</feature>
<evidence type="ECO:0000256" key="7">
    <source>
        <dbReference type="SAM" id="MobiDB-lite"/>
    </source>
</evidence>
<evidence type="ECO:0000256" key="4">
    <source>
        <dbReference type="ARBA" id="ARBA00022691"/>
    </source>
</evidence>
<dbReference type="AlphaFoldDB" id="A0A0V0R263"/>
<dbReference type="PRINTS" id="PR02008">
    <property type="entry name" value="RCMTFAMILY"/>
</dbReference>
<dbReference type="InterPro" id="IPR029063">
    <property type="entry name" value="SAM-dependent_MTases_sf"/>
</dbReference>
<proteinExistence type="inferred from homology"/>
<dbReference type="GO" id="GO:0003723">
    <property type="term" value="F:RNA binding"/>
    <property type="evidence" value="ECO:0007669"/>
    <property type="project" value="UniProtKB-UniRule"/>
</dbReference>
<dbReference type="Proteomes" id="UP000054937">
    <property type="component" value="Unassembled WGS sequence"/>
</dbReference>
<evidence type="ECO:0000313" key="10">
    <source>
        <dbReference type="Proteomes" id="UP000054937"/>
    </source>
</evidence>
<evidence type="ECO:0000256" key="1">
    <source>
        <dbReference type="ARBA" id="ARBA00007494"/>
    </source>
</evidence>
<evidence type="ECO:0000256" key="3">
    <source>
        <dbReference type="ARBA" id="ARBA00022679"/>
    </source>
</evidence>
<dbReference type="PROSITE" id="PS01153">
    <property type="entry name" value="NOL1_NOP2_SUN"/>
    <property type="match status" value="1"/>
</dbReference>
<dbReference type="InterPro" id="IPR023267">
    <property type="entry name" value="RCMT"/>
</dbReference>
<dbReference type="Gene3D" id="3.40.50.150">
    <property type="entry name" value="Vaccinia Virus protein VP39"/>
    <property type="match status" value="1"/>
</dbReference>
<name>A0A0V0R263_PSEPJ</name>
<dbReference type="InterPro" id="IPR049560">
    <property type="entry name" value="MeTrfase_RsmB-F_NOP2_cat"/>
</dbReference>
<protein>
    <recommendedName>
        <fullName evidence="8">SAM-dependent MTase RsmB/NOP-type domain-containing protein</fullName>
    </recommendedName>
</protein>
<dbReference type="Pfam" id="PF01189">
    <property type="entry name" value="Methyltr_RsmB-F"/>
    <property type="match status" value="1"/>
</dbReference>
<dbReference type="EMBL" id="LDAU01000067">
    <property type="protein sequence ID" value="KRX08245.1"/>
    <property type="molecule type" value="Genomic_DNA"/>
</dbReference>
<keyword evidence="4 6" id="KW-0949">S-adenosyl-L-methionine</keyword>
<feature type="region of interest" description="Disordered" evidence="7">
    <location>
        <begin position="1"/>
        <end position="32"/>
    </location>
</feature>
<gene>
    <name evidence="9" type="ORF">PPERSA_01175</name>
</gene>
<dbReference type="PANTHER" id="PTHR22808">
    <property type="entry name" value="NCL1 YEAST -RELATED NOL1/NOP2/FMU SUN DOMAIN-CONTAINING"/>
    <property type="match status" value="1"/>
</dbReference>
<dbReference type="OrthoDB" id="6093671at2759"/>
<accession>A0A0V0R263</accession>
<evidence type="ECO:0000256" key="5">
    <source>
        <dbReference type="ARBA" id="ARBA00022884"/>
    </source>
</evidence>
<dbReference type="InterPro" id="IPR001678">
    <property type="entry name" value="MeTrfase_RsmB-F_NOP2_dom"/>
</dbReference>
<dbReference type="InParanoid" id="A0A0V0R263"/>
<dbReference type="Pfam" id="PF25376">
    <property type="entry name" value="Pre-PUA_NSUN2"/>
    <property type="match status" value="1"/>
</dbReference>
<comment type="caution">
    <text evidence="9">The sequence shown here is derived from an EMBL/GenBank/DDBJ whole genome shotgun (WGS) entry which is preliminary data.</text>
</comment>
<organism evidence="9 10">
    <name type="scientific">Pseudocohnilembus persalinus</name>
    <name type="common">Ciliate</name>
    <dbReference type="NCBI Taxonomy" id="266149"/>
    <lineage>
        <taxon>Eukaryota</taxon>
        <taxon>Sar</taxon>
        <taxon>Alveolata</taxon>
        <taxon>Ciliophora</taxon>
        <taxon>Intramacronucleata</taxon>
        <taxon>Oligohymenophorea</taxon>
        <taxon>Scuticociliatia</taxon>
        <taxon>Philasterida</taxon>
        <taxon>Pseudocohnilembidae</taxon>
        <taxon>Pseudocohnilembus</taxon>
    </lineage>
</organism>
<feature type="region of interest" description="Disordered" evidence="7">
    <location>
        <begin position="135"/>
        <end position="173"/>
    </location>
</feature>
<dbReference type="InterPro" id="IPR057285">
    <property type="entry name" value="Pre-PUA_NSUN2"/>
</dbReference>
<feature type="compositionally biased region" description="Basic residues" evidence="7">
    <location>
        <begin position="1"/>
        <end position="13"/>
    </location>
</feature>
<dbReference type="PANTHER" id="PTHR22808:SF1">
    <property type="entry name" value="RNA CYTOSINE-C(5)-METHYLTRANSFERASE NSUN2-RELATED"/>
    <property type="match status" value="1"/>
</dbReference>
<evidence type="ECO:0000259" key="8">
    <source>
        <dbReference type="PROSITE" id="PS51686"/>
    </source>
</evidence>
<dbReference type="InterPro" id="IPR018314">
    <property type="entry name" value="RsmB/NOL1/NOP2-like_CS"/>
</dbReference>
<feature type="region of interest" description="Disordered" evidence="7">
    <location>
        <begin position="610"/>
        <end position="644"/>
    </location>
</feature>
<keyword evidence="10" id="KW-1185">Reference proteome</keyword>
<dbReference type="GO" id="GO:0008173">
    <property type="term" value="F:RNA methyltransferase activity"/>
    <property type="evidence" value="ECO:0007669"/>
    <property type="project" value="InterPro"/>
</dbReference>
<evidence type="ECO:0000256" key="2">
    <source>
        <dbReference type="ARBA" id="ARBA00022603"/>
    </source>
</evidence>
<comment type="caution">
    <text evidence="6">Lacks conserved residue(s) required for the propagation of feature annotation.</text>
</comment>
<feature type="binding site" evidence="6">
    <location>
        <begin position="259"/>
        <end position="265"/>
    </location>
    <ligand>
        <name>S-adenosyl-L-methionine</name>
        <dbReference type="ChEBI" id="CHEBI:59789"/>
    </ligand>
</feature>
<reference evidence="9 10" key="1">
    <citation type="journal article" date="2015" name="Sci. Rep.">
        <title>Genome of the facultative scuticociliatosis pathogen Pseudocohnilembus persalinus provides insight into its virulence through horizontal gene transfer.</title>
        <authorList>
            <person name="Xiong J."/>
            <person name="Wang G."/>
            <person name="Cheng J."/>
            <person name="Tian M."/>
            <person name="Pan X."/>
            <person name="Warren A."/>
            <person name="Jiang C."/>
            <person name="Yuan D."/>
            <person name="Miao W."/>
        </authorList>
    </citation>
    <scope>NUCLEOTIDE SEQUENCE [LARGE SCALE GENOMIC DNA]</scope>
    <source>
        <strain evidence="9">36N120E</strain>
    </source>
</reference>
<keyword evidence="2 6" id="KW-0489">Methyltransferase</keyword>
<dbReference type="SUPFAM" id="SSF53335">
    <property type="entry name" value="S-adenosyl-L-methionine-dependent methyltransferases"/>
    <property type="match status" value="1"/>
</dbReference>
<comment type="similarity">
    <text evidence="1 6">Belongs to the class I-like SAM-binding methyltransferase superfamily. RsmB/NOP family.</text>
</comment>
<sequence>MGKFKSQRKKAAQKRLENQENQENQTKQFEPKISKRVKPEYFNDIKNQPEKYFVNPMFETYYKTVLASEFENDEEFKRFWSVMKEKLPVTFRVSPNIVGYEQYQNKLLSGKEYLMKFAQEAIEVKKQEEELKQKQQEKEQEKQNENQEKIEEEQKEQKTENQEQNQNQQKGGYRVTFPVENKYDIDDVKLVSKDWYPNQLAFQLDISKYQLRKEGVLKKFHLELTKASDAGLLTRQEFVSMLPPLLLDVQPTDKVFDMCAAPGSKTSQILEIMSSKAKSAKKEVTGCVIANDVDTNRAYMLTHQIDRNSTSAMMVVNHQAQFFPTLKDPQTKQRIQFDKVLCDVPCTGDGATRKIPKKFQDWATRDAISLYQVQLSILMRALQLCKVGGLVVYSTCSINPIEDEAVVIDALKKAVPGSLELLDCHRRLPNFKGRKGMLSWPVICSKFKKSKLHDKTTEQIEQLTFDEMFKTVKKEEIGNFSNELTKEDGQYAHIQPGMFPESEEIMKKFGIEKTMRVLPHDQNTGGFYLAIFRKKSNKVFVQGQEFDPSKIVPSSEDSEEGNVINNEDQELEVDQETLQKEEFDIIKEIDQQEIFEKNLQKTKLESKLKQQEEQQKEKQEEKQSEKQENEAEKQEGEQKKSDKKDINLDSKYEFYEEIGEEEFQALQRDYGLEGLDRSLLLTNKKGGQKLIKLVTPSTRDIIRSDVKEHINYINCGSRAFKRDSRQYSTDQCLYRICNDAIKELFPYITKRKHKISREDFLSILGKQNIKFDEIPNENYVKQIKEMGTGSCILYFESFNGEIDAFAAQIFGSSIQYMISKETIEGYKLIYQNKK</sequence>
<dbReference type="PROSITE" id="PS51686">
    <property type="entry name" value="SAM_MT_RSMB_NOP"/>
    <property type="match status" value="1"/>
</dbReference>
<feature type="binding site" evidence="6">
    <location>
        <position position="292"/>
    </location>
    <ligand>
        <name>S-adenosyl-L-methionine</name>
        <dbReference type="ChEBI" id="CHEBI:59789"/>
    </ligand>
</feature>
<feature type="compositionally biased region" description="Basic and acidic residues" evidence="7">
    <location>
        <begin position="135"/>
        <end position="149"/>
    </location>
</feature>
<evidence type="ECO:0000256" key="6">
    <source>
        <dbReference type="PROSITE-ProRule" id="PRU01023"/>
    </source>
</evidence>
<feature type="domain" description="SAM-dependent MTase RsmB/NOP-type" evidence="8">
    <location>
        <begin position="161"/>
        <end position="535"/>
    </location>
</feature>
<dbReference type="OMA" id="YRTVNFA"/>
<evidence type="ECO:0000313" key="9">
    <source>
        <dbReference type="EMBL" id="KRX08245.1"/>
    </source>
</evidence>